<dbReference type="InterPro" id="IPR001466">
    <property type="entry name" value="Beta-lactam-related"/>
</dbReference>
<dbReference type="STRING" id="324925.Ppha_2255"/>
<reference evidence="4 5" key="1">
    <citation type="submission" date="2008-06" db="EMBL/GenBank/DDBJ databases">
        <title>Complete sequence of Pelodictyon phaeoclathratiforme BU-1.</title>
        <authorList>
            <consortium name="US DOE Joint Genome Institute"/>
            <person name="Lucas S."/>
            <person name="Copeland A."/>
            <person name="Lapidus A."/>
            <person name="Glavina del Rio T."/>
            <person name="Dalin E."/>
            <person name="Tice H."/>
            <person name="Bruce D."/>
            <person name="Goodwin L."/>
            <person name="Pitluck S."/>
            <person name="Schmutz J."/>
            <person name="Larimer F."/>
            <person name="Land M."/>
            <person name="Hauser L."/>
            <person name="Kyrpides N."/>
            <person name="Mikhailova N."/>
            <person name="Liu Z."/>
            <person name="Li T."/>
            <person name="Zhao F."/>
            <person name="Overmann J."/>
            <person name="Bryant D.A."/>
            <person name="Richardson P."/>
        </authorList>
    </citation>
    <scope>NUCLEOTIDE SEQUENCE [LARGE SCALE GENOMIC DNA]</scope>
    <source>
        <strain evidence="5">DSM 5477 / BU-1</strain>
    </source>
</reference>
<proteinExistence type="predicted"/>
<dbReference type="RefSeq" id="WP_012508926.1">
    <property type="nucleotide sequence ID" value="NC_011060.1"/>
</dbReference>
<evidence type="ECO:0000256" key="2">
    <source>
        <dbReference type="SAM" id="SignalP"/>
    </source>
</evidence>
<keyword evidence="1" id="KW-0378">Hydrolase</keyword>
<dbReference type="SUPFAM" id="SSF56601">
    <property type="entry name" value="beta-lactamase/transpeptidase-like"/>
    <property type="match status" value="1"/>
</dbReference>
<dbReference type="InterPro" id="IPR050789">
    <property type="entry name" value="Diverse_Enzym_Activities"/>
</dbReference>
<feature type="signal peptide" evidence="2">
    <location>
        <begin position="1"/>
        <end position="21"/>
    </location>
</feature>
<dbReference type="Pfam" id="PF00144">
    <property type="entry name" value="Beta-lactamase"/>
    <property type="match status" value="1"/>
</dbReference>
<keyword evidence="5" id="KW-1185">Reference proteome</keyword>
<dbReference type="HOGENOM" id="CLU_020027_1_1_10"/>
<evidence type="ECO:0000313" key="5">
    <source>
        <dbReference type="Proteomes" id="UP000002724"/>
    </source>
</evidence>
<dbReference type="Gene3D" id="3.40.710.10">
    <property type="entry name" value="DD-peptidase/beta-lactamase superfamily"/>
    <property type="match status" value="1"/>
</dbReference>
<dbReference type="MEROPS" id="S12.950"/>
<protein>
    <submittedName>
        <fullName evidence="4">Beta-lactamase</fullName>
    </submittedName>
</protein>
<gene>
    <name evidence="4" type="ordered locus">Ppha_2255</name>
</gene>
<evidence type="ECO:0000313" key="4">
    <source>
        <dbReference type="EMBL" id="ACF44450.1"/>
    </source>
</evidence>
<dbReference type="KEGG" id="pph:Ppha_2255"/>
<dbReference type="InterPro" id="IPR012338">
    <property type="entry name" value="Beta-lactam/transpept-like"/>
</dbReference>
<accession>B4SDT2</accession>
<dbReference type="PANTHER" id="PTHR43283:SF11">
    <property type="entry name" value="BETA-LACTAMASE-RELATED DOMAIN-CONTAINING PROTEIN"/>
    <property type="match status" value="1"/>
</dbReference>
<keyword evidence="2" id="KW-0732">Signal</keyword>
<dbReference type="Proteomes" id="UP000002724">
    <property type="component" value="Chromosome"/>
</dbReference>
<dbReference type="EMBL" id="CP001110">
    <property type="protein sequence ID" value="ACF44450.1"/>
    <property type="molecule type" value="Genomic_DNA"/>
</dbReference>
<organism evidence="4 5">
    <name type="scientific">Pelodictyon phaeoclathratiforme (strain DSM 5477 / BU-1)</name>
    <dbReference type="NCBI Taxonomy" id="324925"/>
    <lineage>
        <taxon>Bacteria</taxon>
        <taxon>Pseudomonadati</taxon>
        <taxon>Chlorobiota</taxon>
        <taxon>Chlorobiia</taxon>
        <taxon>Chlorobiales</taxon>
        <taxon>Chlorobiaceae</taxon>
        <taxon>Chlorobium/Pelodictyon group</taxon>
        <taxon>Pelodictyon</taxon>
    </lineage>
</organism>
<dbReference type="OrthoDB" id="9805821at2"/>
<dbReference type="GO" id="GO:0016787">
    <property type="term" value="F:hydrolase activity"/>
    <property type="evidence" value="ECO:0007669"/>
    <property type="project" value="UniProtKB-KW"/>
</dbReference>
<dbReference type="eggNOG" id="COG1680">
    <property type="taxonomic scope" value="Bacteria"/>
</dbReference>
<name>B4SDT2_PELPB</name>
<dbReference type="AlphaFoldDB" id="B4SDT2"/>
<sequence precursor="true">MPRLLRFVIASCILFAGSGGALPSKSMAYDFKPLEAVVQKAVSDTVFPGASLAVLYKGKVVFHNAFGRMTYDPKSSPVETTTMYDLASLTKAIVTTSIAMQLVDRDSLSIQTPVSRYLPAFAQKGKDAVTIEQLLRHTSGLRAHTFYAKSCRTPEELFRAIEADTLLSQPGKTTLYSDLNFMLLGRIIEMITGKTLAANFHRRFAEPLGMSSTMFTPPPSQSGRIAPVDKDTLWPLEAPRPLVNDQNAALLGGVAGHAGLFSTTGDLLGMVSMLMDGGSINGQTYFRTATLRKFLSRNGYPRALGWDLRSPDGHSSAGDYFSASSYGHLGYTGTSIWIDPEKELAVILLSNRVYPTSENIKIRTFRPLLHNTVVQCLGD</sequence>
<evidence type="ECO:0000256" key="1">
    <source>
        <dbReference type="ARBA" id="ARBA00022801"/>
    </source>
</evidence>
<feature type="chain" id="PRO_5002825902" evidence="2">
    <location>
        <begin position="22"/>
        <end position="379"/>
    </location>
</feature>
<feature type="domain" description="Beta-lactamase-related" evidence="3">
    <location>
        <begin position="35"/>
        <end position="361"/>
    </location>
</feature>
<evidence type="ECO:0000259" key="3">
    <source>
        <dbReference type="Pfam" id="PF00144"/>
    </source>
</evidence>
<dbReference type="PANTHER" id="PTHR43283">
    <property type="entry name" value="BETA-LACTAMASE-RELATED"/>
    <property type="match status" value="1"/>
</dbReference>